<dbReference type="PANTHER" id="PTHR43586">
    <property type="entry name" value="CYSTEINE DESULFURASE"/>
    <property type="match status" value="1"/>
</dbReference>
<feature type="region of interest" description="Disordered" evidence="1">
    <location>
        <begin position="307"/>
        <end position="345"/>
    </location>
</feature>
<dbReference type="Gene3D" id="3.40.640.10">
    <property type="entry name" value="Type I PLP-dependent aspartate aminotransferase-like (Major domain)"/>
    <property type="match status" value="1"/>
</dbReference>
<dbReference type="Pfam" id="PF00266">
    <property type="entry name" value="Aminotran_5"/>
    <property type="match status" value="1"/>
</dbReference>
<dbReference type="Gene3D" id="3.90.1150.10">
    <property type="entry name" value="Aspartate Aminotransferase, domain 1"/>
    <property type="match status" value="1"/>
</dbReference>
<feature type="domain" description="Aminotransferase class V" evidence="2">
    <location>
        <begin position="31"/>
        <end position="296"/>
    </location>
</feature>
<evidence type="ECO:0000256" key="1">
    <source>
        <dbReference type="SAM" id="MobiDB-lite"/>
    </source>
</evidence>
<dbReference type="InterPro" id="IPR015424">
    <property type="entry name" value="PyrdxlP-dep_Trfase"/>
</dbReference>
<dbReference type="EMBL" id="JAEHOE010000121">
    <property type="protein sequence ID" value="KAG2485840.1"/>
    <property type="molecule type" value="Genomic_DNA"/>
</dbReference>
<proteinExistence type="predicted"/>
<dbReference type="SUPFAM" id="SSF53383">
    <property type="entry name" value="PLP-dependent transferases"/>
    <property type="match status" value="1"/>
</dbReference>
<name>A0A835XRX2_9CHLO</name>
<dbReference type="PANTHER" id="PTHR43586:SF21">
    <property type="entry name" value="PYRIDOXAL PHOSPHATE (PLP)-DEPENDENT ASPARTATE AMINOTRANSFERASE SUPERFAMILY"/>
    <property type="match status" value="1"/>
</dbReference>
<sequence length="545" mass="56553">MPAPPLAGASLPYERVREEFDYFKQPGELAFMENAGGSQVPRCVVDGGAEYFRTHYAQLGAGYARSQRATQVVADSHALCEVLMNSRGVGKVAIGPSTSQLVFNLATMWEGVLGPGDNIVLHEASHEAAIGPWVRLAQRSGAEVRWWRADPATGATPMSGLEAALDASTRIVVVAHVSNLIGEVLDLAAAVQGVRRRAPGAQVLADGVAFAPHRTMDVATWGVDWYVWSCYKVYGPHMAVLYGSHSAFEHVAAVGAPGPNHYFTPQGDLPYRLELGGAPHEGCAGLLALQDYLSLLAQLSAQTGHARTAPLGAPSDHTTPAPASTSEASPGAPSTSASETTTTAATTSTAAAAAATAAASSSGSGSASPLLQGVRLSRSDVEAAFALMTDMEAPLQARLLSYLAAHPAVRLLGSADPDPGHRVPTISFVHTELSSPEVVTLLQAAGFAVRYGHMYGRRLVEALASSPDGFLAGAVGRHLGSANDPGAGPGTANGSGLSWAEGAQEGAVGEARRRAEDEGVVRVSLLHYNTPEEVEALVGALERLL</sequence>
<evidence type="ECO:0000313" key="4">
    <source>
        <dbReference type="Proteomes" id="UP000612055"/>
    </source>
</evidence>
<reference evidence="3" key="1">
    <citation type="journal article" date="2020" name="bioRxiv">
        <title>Comparative genomics of Chlamydomonas.</title>
        <authorList>
            <person name="Craig R.J."/>
            <person name="Hasan A.R."/>
            <person name="Ness R.W."/>
            <person name="Keightley P.D."/>
        </authorList>
    </citation>
    <scope>NUCLEOTIDE SEQUENCE</scope>
    <source>
        <strain evidence="3">CCAP 11/70</strain>
    </source>
</reference>
<dbReference type="InterPro" id="IPR015421">
    <property type="entry name" value="PyrdxlP-dep_Trfase_major"/>
</dbReference>
<protein>
    <recommendedName>
        <fullName evidence="2">Aminotransferase class V domain-containing protein</fullName>
    </recommendedName>
</protein>
<evidence type="ECO:0000259" key="2">
    <source>
        <dbReference type="Pfam" id="PF00266"/>
    </source>
</evidence>
<organism evidence="3 4">
    <name type="scientific">Edaphochlamys debaryana</name>
    <dbReference type="NCBI Taxonomy" id="47281"/>
    <lineage>
        <taxon>Eukaryota</taxon>
        <taxon>Viridiplantae</taxon>
        <taxon>Chlorophyta</taxon>
        <taxon>core chlorophytes</taxon>
        <taxon>Chlorophyceae</taxon>
        <taxon>CS clade</taxon>
        <taxon>Chlamydomonadales</taxon>
        <taxon>Chlamydomonadales incertae sedis</taxon>
        <taxon>Edaphochlamys</taxon>
    </lineage>
</organism>
<dbReference type="Proteomes" id="UP000612055">
    <property type="component" value="Unassembled WGS sequence"/>
</dbReference>
<keyword evidence="4" id="KW-1185">Reference proteome</keyword>
<dbReference type="InterPro" id="IPR000192">
    <property type="entry name" value="Aminotrans_V_dom"/>
</dbReference>
<dbReference type="OrthoDB" id="420046at2759"/>
<comment type="caution">
    <text evidence="3">The sequence shown here is derived from an EMBL/GenBank/DDBJ whole genome shotgun (WGS) entry which is preliminary data.</text>
</comment>
<accession>A0A835XRX2</accession>
<dbReference type="AlphaFoldDB" id="A0A835XRX2"/>
<evidence type="ECO:0000313" key="3">
    <source>
        <dbReference type="EMBL" id="KAG2485840.1"/>
    </source>
</evidence>
<feature type="compositionally biased region" description="Low complexity" evidence="1">
    <location>
        <begin position="318"/>
        <end position="345"/>
    </location>
</feature>
<gene>
    <name evidence="3" type="ORF">HYH03_015423</name>
</gene>
<dbReference type="InterPro" id="IPR015422">
    <property type="entry name" value="PyrdxlP-dep_Trfase_small"/>
</dbReference>